<evidence type="ECO:0000313" key="16">
    <source>
        <dbReference type="EMBL" id="SEU39032.1"/>
    </source>
</evidence>
<evidence type="ECO:0000259" key="14">
    <source>
        <dbReference type="PROSITE" id="PS52015"/>
    </source>
</evidence>
<comment type="subcellular location">
    <subcellularLocation>
        <location evidence="2">Cell outer membrane</location>
        <topology evidence="2">Multi-pass membrane protein</topology>
    </subcellularLocation>
    <subcellularLocation>
        <location evidence="1">Membrane</location>
        <topology evidence="1">Single-pass membrane protein</topology>
    </subcellularLocation>
</comment>
<dbReference type="Gene3D" id="2.170.130.10">
    <property type="entry name" value="TonB-dependent receptor, plug domain"/>
    <property type="match status" value="1"/>
</dbReference>
<dbReference type="GO" id="GO:0009279">
    <property type="term" value="C:cell outer membrane"/>
    <property type="evidence" value="ECO:0007669"/>
    <property type="project" value="UniProtKB-SubCell"/>
</dbReference>
<keyword evidence="11" id="KW-0998">Cell outer membrane</keyword>
<dbReference type="PANTHER" id="PTHR30069">
    <property type="entry name" value="TONB-DEPENDENT OUTER MEMBRANE RECEPTOR"/>
    <property type="match status" value="1"/>
</dbReference>
<dbReference type="InterPro" id="IPR006260">
    <property type="entry name" value="TonB/TolA_C"/>
</dbReference>
<dbReference type="EMBL" id="BJXR01000052">
    <property type="protein sequence ID" value="GEN11990.1"/>
    <property type="molecule type" value="Genomic_DNA"/>
</dbReference>
<evidence type="ECO:0000256" key="8">
    <source>
        <dbReference type="ARBA" id="ARBA00023077"/>
    </source>
</evidence>
<accession>A0A511TCS9</accession>
<feature type="region of interest" description="Disordered" evidence="13">
    <location>
        <begin position="52"/>
        <end position="82"/>
    </location>
</feature>
<keyword evidence="17" id="KW-1185">Reference proteome</keyword>
<evidence type="ECO:0000313" key="18">
    <source>
        <dbReference type="Proteomes" id="UP000321514"/>
    </source>
</evidence>
<dbReference type="SUPFAM" id="SSF56935">
    <property type="entry name" value="Porins"/>
    <property type="match status" value="1"/>
</dbReference>
<dbReference type="Pfam" id="PF03544">
    <property type="entry name" value="TonB_C"/>
    <property type="match status" value="1"/>
</dbReference>
<organism evidence="15 18">
    <name type="scientific">Myxococcus fulvus</name>
    <dbReference type="NCBI Taxonomy" id="33"/>
    <lineage>
        <taxon>Bacteria</taxon>
        <taxon>Pseudomonadati</taxon>
        <taxon>Myxococcota</taxon>
        <taxon>Myxococcia</taxon>
        <taxon>Myxococcales</taxon>
        <taxon>Cystobacterineae</taxon>
        <taxon>Myxococcaceae</taxon>
        <taxon>Myxococcus</taxon>
    </lineage>
</organism>
<evidence type="ECO:0000256" key="13">
    <source>
        <dbReference type="SAM" id="MobiDB-lite"/>
    </source>
</evidence>
<dbReference type="PROSITE" id="PS52015">
    <property type="entry name" value="TONB_CTD"/>
    <property type="match status" value="1"/>
</dbReference>
<dbReference type="InterPro" id="IPR000531">
    <property type="entry name" value="Beta-barrel_TonB"/>
</dbReference>
<evidence type="ECO:0000313" key="15">
    <source>
        <dbReference type="EMBL" id="GEN11990.1"/>
    </source>
</evidence>
<evidence type="ECO:0000256" key="3">
    <source>
        <dbReference type="ARBA" id="ARBA00022448"/>
    </source>
</evidence>
<evidence type="ECO:0000256" key="7">
    <source>
        <dbReference type="ARBA" id="ARBA00022989"/>
    </source>
</evidence>
<dbReference type="Pfam" id="PF00593">
    <property type="entry name" value="TonB_dep_Rec_b-barrel"/>
    <property type="match status" value="1"/>
</dbReference>
<comment type="similarity">
    <text evidence="12">Belongs to the TonB-dependent receptor family.</text>
</comment>
<reference evidence="16 17" key="1">
    <citation type="submission" date="2016-10" db="EMBL/GenBank/DDBJ databases">
        <authorList>
            <person name="Varghese N."/>
            <person name="Submissions S."/>
        </authorList>
    </citation>
    <scope>NUCLEOTIDE SEQUENCE [LARGE SCALE GENOMIC DNA]</scope>
    <source>
        <strain evidence="16 17">DSM 16525</strain>
    </source>
</reference>
<evidence type="ECO:0000256" key="5">
    <source>
        <dbReference type="ARBA" id="ARBA00022692"/>
    </source>
</evidence>
<feature type="compositionally biased region" description="Low complexity" evidence="13">
    <location>
        <begin position="59"/>
        <end position="82"/>
    </location>
</feature>
<proteinExistence type="inferred from homology"/>
<dbReference type="Proteomes" id="UP000321514">
    <property type="component" value="Unassembled WGS sequence"/>
</dbReference>
<dbReference type="GO" id="GO:0030288">
    <property type="term" value="C:outer membrane-bounded periplasmic space"/>
    <property type="evidence" value="ECO:0007669"/>
    <property type="project" value="InterPro"/>
</dbReference>
<dbReference type="PRINTS" id="PR01374">
    <property type="entry name" value="TONBPROTEIN"/>
</dbReference>
<dbReference type="GO" id="GO:0015344">
    <property type="term" value="F:siderophore uptake transmembrane transporter activity"/>
    <property type="evidence" value="ECO:0007669"/>
    <property type="project" value="TreeGrafter"/>
</dbReference>
<keyword evidence="6" id="KW-0732">Signal</keyword>
<keyword evidence="7" id="KW-1133">Transmembrane helix</keyword>
<evidence type="ECO:0000256" key="1">
    <source>
        <dbReference type="ARBA" id="ARBA00004167"/>
    </source>
</evidence>
<dbReference type="Pfam" id="PF07715">
    <property type="entry name" value="Plug"/>
    <property type="match status" value="1"/>
</dbReference>
<name>A0A511TCS9_MYXFU</name>
<evidence type="ECO:0000256" key="2">
    <source>
        <dbReference type="ARBA" id="ARBA00004571"/>
    </source>
</evidence>
<gene>
    <name evidence="15" type="ORF">MFU01_70270</name>
    <name evidence="16" type="ORF">SAMN05443572_113282</name>
</gene>
<dbReference type="NCBIfam" id="NF038079">
    <property type="entry name" value="TonB_sider_MxcH"/>
    <property type="match status" value="1"/>
</dbReference>
<dbReference type="InterPro" id="IPR036942">
    <property type="entry name" value="Beta-barrel_TonB_sf"/>
</dbReference>
<dbReference type="PANTHER" id="PTHR30069:SF29">
    <property type="entry name" value="HEMOGLOBIN AND HEMOGLOBIN-HAPTOGLOBIN-BINDING PROTEIN 1-RELATED"/>
    <property type="match status" value="1"/>
</dbReference>
<keyword evidence="3" id="KW-0813">Transport</keyword>
<dbReference type="InterPro" id="IPR037682">
    <property type="entry name" value="TonB_C"/>
</dbReference>
<dbReference type="EMBL" id="FOIB01000013">
    <property type="protein sequence ID" value="SEU39032.1"/>
    <property type="molecule type" value="Genomic_DNA"/>
</dbReference>
<keyword evidence="8 12" id="KW-0798">TonB box</keyword>
<evidence type="ECO:0000256" key="12">
    <source>
        <dbReference type="RuleBase" id="RU003357"/>
    </source>
</evidence>
<dbReference type="InterPro" id="IPR003538">
    <property type="entry name" value="TonB"/>
</dbReference>
<evidence type="ECO:0000256" key="6">
    <source>
        <dbReference type="ARBA" id="ARBA00022729"/>
    </source>
</evidence>
<feature type="domain" description="TonB C-terminal" evidence="14">
    <location>
        <begin position="81"/>
        <end position="176"/>
    </location>
</feature>
<reference evidence="15 18" key="2">
    <citation type="submission" date="2019-07" db="EMBL/GenBank/DDBJ databases">
        <title>Whole genome shotgun sequence of Myxococcus fulvus NBRC 100333.</title>
        <authorList>
            <person name="Hosoyama A."/>
            <person name="Uohara A."/>
            <person name="Ohji S."/>
            <person name="Ichikawa N."/>
        </authorList>
    </citation>
    <scope>NUCLEOTIDE SEQUENCE [LARGE SCALE GENOMIC DNA]</scope>
    <source>
        <strain evidence="15 18">NBRC 100333</strain>
    </source>
</reference>
<keyword evidence="4" id="KW-1134">Transmembrane beta strand</keyword>
<keyword evidence="5" id="KW-0812">Transmembrane</keyword>
<evidence type="ECO:0000256" key="9">
    <source>
        <dbReference type="ARBA" id="ARBA00023136"/>
    </source>
</evidence>
<dbReference type="Proteomes" id="UP000183760">
    <property type="component" value="Unassembled WGS sequence"/>
</dbReference>
<protein>
    <submittedName>
        <fullName evidence="16">TonB family C-terminal domain-containing protein</fullName>
    </submittedName>
    <submittedName>
        <fullName evidence="15">TonB-dependent receptor</fullName>
    </submittedName>
</protein>
<dbReference type="GO" id="GO:0031992">
    <property type="term" value="F:energy transducer activity"/>
    <property type="evidence" value="ECO:0007669"/>
    <property type="project" value="InterPro"/>
</dbReference>
<dbReference type="InterPro" id="IPR037066">
    <property type="entry name" value="Plug_dom_sf"/>
</dbReference>
<evidence type="ECO:0000256" key="11">
    <source>
        <dbReference type="ARBA" id="ARBA00023237"/>
    </source>
</evidence>
<dbReference type="STRING" id="1334629.MFUL124B02_11165"/>
<feature type="region of interest" description="Disordered" evidence="13">
    <location>
        <begin position="179"/>
        <end position="208"/>
    </location>
</feature>
<dbReference type="GO" id="GO:0044718">
    <property type="term" value="P:siderophore transmembrane transport"/>
    <property type="evidence" value="ECO:0007669"/>
    <property type="project" value="TreeGrafter"/>
</dbReference>
<keyword evidence="10 15" id="KW-0675">Receptor</keyword>
<evidence type="ECO:0000313" key="17">
    <source>
        <dbReference type="Proteomes" id="UP000183760"/>
    </source>
</evidence>
<dbReference type="InterPro" id="IPR012910">
    <property type="entry name" value="Plug_dom"/>
</dbReference>
<dbReference type="Gene3D" id="3.30.1150.10">
    <property type="match status" value="1"/>
</dbReference>
<evidence type="ECO:0000256" key="10">
    <source>
        <dbReference type="ARBA" id="ARBA00023170"/>
    </source>
</evidence>
<comment type="caution">
    <text evidence="15">The sequence shown here is derived from an EMBL/GenBank/DDBJ whole genome shotgun (WGS) entry which is preliminary data.</text>
</comment>
<dbReference type="SUPFAM" id="SSF74653">
    <property type="entry name" value="TolA/TonB C-terminal domain"/>
    <property type="match status" value="1"/>
</dbReference>
<sequence length="876" mass="94255">MNMRFNIEIVLGASDPHPVTMPTPRRWRGALAPTSSFSALVLLSLLSVGEARAQETSEPPGSAVAAPATPTPSEEAPAPATGVVPPSLVSKPEAVYPPEALAAKVEGAVKLLLTLDEEGRVTRAQVVEGLGHGLDEAVVDALAKARFTPAMQDGTPVACQFEFIHHFVLAAPAEAAPHVAESPAPQAPVSEAPAQPAPESKSPSFTSIVRGKATEARALVRGSEAVDVVELEKAQERAEDLAEVLTRASAVQVQRTGGLGSRTQLSLGGLSGDQVRVLLDGVPIEYSPYVYGLGSVPVSLIRQMEVFNGVVPVRLATDALGGAIHLRSDLSAPETGASLSLQAGSFGSYRGTGRGTWRANEHVFVRAAGFHDRAQNDYRITVDVADRVTGRVGPRALSRSHDAYRGSGGSLELGVESLPGLDRLVLTGYLGQYDKEVPHDQLMIRPYGAVTSGQESYGVGLRYEVSAHERLKVLAIAGYNQRIGELYDVSNCLYDWYGVCQDTQARAGEIGSSPLENTQKRQTLFGRVRLLGTLFDAEDLELSLGADDSDRTGENAYLTRLGQEDPLRIPLGLTSGFGGLSHRQTLWEGRLENTLFVKGYVQRLTSGTNAQLSETRWAGGYGDTLRFSVTRWLLLKASYERTTRMPRVEELFGDGGLLVESTALLPESSHNANVGVELLSLVTPVGRFGANASAGLRDVENLIQLFPGDTTQAYENVDHARSVTAHAGLDWDSPGDWVGLTGAVTWLDFKNLAEEGQFARFKGDRMPNMPWLQATGTARFQVSRLLSREDALGLEWTTRVVGSFDRSWESAGNGGTKHSVPTQVLHSTALTYRARFERRAYSFSFNLHNLTDAAAFDLVGVQRPGRALSARLTVDL</sequence>
<evidence type="ECO:0000256" key="4">
    <source>
        <dbReference type="ARBA" id="ARBA00022452"/>
    </source>
</evidence>
<dbReference type="AlphaFoldDB" id="A0A511TCS9"/>
<keyword evidence="9 12" id="KW-0472">Membrane</keyword>
<dbReference type="NCBIfam" id="TIGR01352">
    <property type="entry name" value="tonB_Cterm"/>
    <property type="match status" value="1"/>
</dbReference>
<dbReference type="Gene3D" id="2.40.170.20">
    <property type="entry name" value="TonB-dependent receptor, beta-barrel domain"/>
    <property type="match status" value="1"/>
</dbReference>
<dbReference type="InterPro" id="IPR039426">
    <property type="entry name" value="TonB-dep_rcpt-like"/>
</dbReference>